<name>A0ABT2EKR3_9BACT</name>
<dbReference type="SUPFAM" id="SSF49265">
    <property type="entry name" value="Fibronectin type III"/>
    <property type="match status" value="1"/>
</dbReference>
<dbReference type="EMBL" id="JANUCP010000002">
    <property type="protein sequence ID" value="MCS3918486.1"/>
    <property type="molecule type" value="Genomic_DNA"/>
</dbReference>
<gene>
    <name evidence="2" type="ORF">M2350_000886</name>
</gene>
<evidence type="ECO:0000259" key="1">
    <source>
        <dbReference type="PROSITE" id="PS50853"/>
    </source>
</evidence>
<keyword evidence="3" id="KW-1185">Reference proteome</keyword>
<dbReference type="Pfam" id="PF13320">
    <property type="entry name" value="GH123_cat"/>
    <property type="match status" value="1"/>
</dbReference>
<organism evidence="2 3">
    <name type="scientific">Candidatus Fervidibacter sacchari</name>
    <dbReference type="NCBI Taxonomy" id="1448929"/>
    <lineage>
        <taxon>Bacteria</taxon>
        <taxon>Candidatus Fervidibacterota</taxon>
        <taxon>Candidatus Fervidibacter</taxon>
    </lineage>
</organism>
<dbReference type="PROSITE" id="PS50853">
    <property type="entry name" value="FN3"/>
    <property type="match status" value="1"/>
</dbReference>
<reference evidence="2 3" key="1">
    <citation type="submission" date="2022-08" db="EMBL/GenBank/DDBJ databases">
        <title>Bacterial and archaeal communities from various locations to study Microbial Dark Matter (Phase II).</title>
        <authorList>
            <person name="Stepanauskas R."/>
        </authorList>
    </citation>
    <scope>NUCLEOTIDE SEQUENCE [LARGE SCALE GENOMIC DNA]</scope>
    <source>
        <strain evidence="2 3">PD1</strain>
    </source>
</reference>
<accession>A0ABT2EKR3</accession>
<dbReference type="InterPro" id="IPR036116">
    <property type="entry name" value="FN3_sf"/>
</dbReference>
<feature type="domain" description="Fibronectin type-III" evidence="1">
    <location>
        <begin position="197"/>
        <end position="294"/>
    </location>
</feature>
<sequence length="1063" mass="120449">MKGTRVTVGLVTAILLSLGGLAMITEGTQRESLRERLQRNLLRNGDFEEGLAFWSTNHPWYARGEGLSQWEVDEKIVKSGKRSLKVIGKNNRGIAIQDIRPPSPTCQVSGWLRCENLKGYARIFVEFIDAEGKWLAGVVVGEVTGTTDWTFVSKEVTMPPGAVVFRVDLLTTDPNEGVAWFDGISVVPILPPSDGKPPKPPKFQVEPVDGEEGALLLTWELPEEDVIAFQVFAEPKPFKSAEGLSPKAILHRHIRSFVLRGLEVGRNYFVALTAIDVDGMRSEAKVQRCRAVDLRSPKEVWWEWEPIGTGEIQFTWRPKAVDEDDIAAFLVLVRTERGEEKVLLQRPNSRRTVKVKLPAPLATAAVVAVDRAGNRSQPRWRTIAALTSTQFPLGFAESQNVLLEGRYGSVRLAPEGWHPTLLPSDLNELLRPGKAPLAKEGFILSPPFTLSAASNVSPRIFYFAHVPEGTSLRVDIVDNQGNLLVADVKPNAEFPQGISTPIRLKATLRGDGAKTPELFTWGVRWSAKTKPVTPVRLVEGKPDEGIDVGFASPLENIFRDTEPPKRKSWTLHAARGEPEAVQLVVRSKSDWAWMRVSVPEEVLKNFSVRIRFVGYVPLKANSRATPAEELVRKAPDDFPDPLLDLPFVSLRAKETQPVFITIQPHRKTKPGDYAVPIHVELPFGSIRLELRVRVYDVLFPERTRLWFTNWFRADNFARFHGVPQWGNEHFRCMRSYARLMREHRQNVLLVPLGLVRVFRRPDGSFRFDFSIFERFIATFEAEGVAERLELSHIGGRKTGRWEDPEFVAHTIWATDELTGEGVEVPLETFLQAVRDYLKATGRLKKAMLHIADEPIPVNVASWKSLSERVHRAVPDLPRIDAIHVHDLEGYLEVWVPQLNYFAQWLDVYRQRQREGNEIWFYTAWLPQGKWTNRLIDYPLIKTRLLHWFNVRYGATGFLHWGWNFWGDVMTGELQSPGDAFIVYPGPAASLRMEAQRDGIEDAELLWMLAEKLAGGKPVTPQQAAQILEPLLKPVIRDFTDYTKSPDELEKVRRQVLEKLQGTK</sequence>
<dbReference type="Proteomes" id="UP001204798">
    <property type="component" value="Unassembled WGS sequence"/>
</dbReference>
<dbReference type="RefSeq" id="WP_259094377.1">
    <property type="nucleotide sequence ID" value="NZ_CP130454.1"/>
</dbReference>
<dbReference type="InterPro" id="IPR025150">
    <property type="entry name" value="GH123_cat"/>
</dbReference>
<evidence type="ECO:0000313" key="2">
    <source>
        <dbReference type="EMBL" id="MCS3918486.1"/>
    </source>
</evidence>
<protein>
    <recommendedName>
        <fullName evidence="1">Fibronectin type-III domain-containing protein</fullName>
    </recommendedName>
</protein>
<dbReference type="CDD" id="cd00063">
    <property type="entry name" value="FN3"/>
    <property type="match status" value="1"/>
</dbReference>
<dbReference type="Gene3D" id="2.60.120.260">
    <property type="entry name" value="Galactose-binding domain-like"/>
    <property type="match status" value="1"/>
</dbReference>
<evidence type="ECO:0000313" key="3">
    <source>
        <dbReference type="Proteomes" id="UP001204798"/>
    </source>
</evidence>
<dbReference type="SMART" id="SM00060">
    <property type="entry name" value="FN3"/>
    <property type="match status" value="1"/>
</dbReference>
<dbReference type="InterPro" id="IPR003961">
    <property type="entry name" value="FN3_dom"/>
</dbReference>
<proteinExistence type="predicted"/>
<comment type="caution">
    <text evidence="2">The sequence shown here is derived from an EMBL/GenBank/DDBJ whole genome shotgun (WGS) entry which is preliminary data.</text>
</comment>